<dbReference type="Proteomes" id="UP000050502">
    <property type="component" value="Unassembled WGS sequence"/>
</dbReference>
<dbReference type="Gene3D" id="3.10.105.10">
    <property type="entry name" value="Dipeptide-binding Protein, Domain 3"/>
    <property type="match status" value="1"/>
</dbReference>
<dbReference type="InterPro" id="IPR039424">
    <property type="entry name" value="SBP_5"/>
</dbReference>
<evidence type="ECO:0000313" key="9">
    <source>
        <dbReference type="Proteomes" id="UP000050502"/>
    </source>
</evidence>
<dbReference type="InParanoid" id="A0A0M8K5U6"/>
<reference evidence="6 8" key="1">
    <citation type="journal article" date="2015" name="Genome Announc.">
        <title>Draft Genome Sequence of a Heterotrophic Facultative Anaerobic Thermophilic Bacterium, Ardenticatena maritima Strain 110ST.</title>
        <authorList>
            <person name="Kawaichi S."/>
            <person name="Yoshida T."/>
            <person name="Sako Y."/>
            <person name="Nakamura R."/>
        </authorList>
    </citation>
    <scope>NUCLEOTIDE SEQUENCE [LARGE SCALE GENOMIC DNA]</scope>
    <source>
        <strain evidence="6 8">110S</strain>
    </source>
</reference>
<dbReference type="SUPFAM" id="SSF53850">
    <property type="entry name" value="Periplasmic binding protein-like II"/>
    <property type="match status" value="1"/>
</dbReference>
<keyword evidence="8" id="KW-1185">Reference proteome</keyword>
<evidence type="ECO:0000313" key="7">
    <source>
        <dbReference type="EMBL" id="KPL87164.1"/>
    </source>
</evidence>
<feature type="signal peptide" evidence="4">
    <location>
        <begin position="1"/>
        <end position="18"/>
    </location>
</feature>
<keyword evidence="3 4" id="KW-0732">Signal</keyword>
<dbReference type="InterPro" id="IPR000914">
    <property type="entry name" value="SBP_5_dom"/>
</dbReference>
<organism evidence="6 8">
    <name type="scientific">Ardenticatena maritima</name>
    <dbReference type="NCBI Taxonomy" id="872965"/>
    <lineage>
        <taxon>Bacteria</taxon>
        <taxon>Bacillati</taxon>
        <taxon>Chloroflexota</taxon>
        <taxon>Ardenticatenia</taxon>
        <taxon>Ardenticatenales</taxon>
        <taxon>Ardenticatenaceae</taxon>
        <taxon>Ardenticatena</taxon>
    </lineage>
</organism>
<dbReference type="EMBL" id="LGKN01000006">
    <property type="protein sequence ID" value="KPL87164.1"/>
    <property type="molecule type" value="Genomic_DNA"/>
</dbReference>
<gene>
    <name evidence="6" type="ORF">ARMA_0796</name>
    <name evidence="7" type="ORF">SE16_11540</name>
</gene>
<protein>
    <submittedName>
        <fullName evidence="6">Peptide/nickel transport system substrate-binding protein</fullName>
    </submittedName>
</protein>
<dbReference type="GO" id="GO:1904680">
    <property type="term" value="F:peptide transmembrane transporter activity"/>
    <property type="evidence" value="ECO:0007669"/>
    <property type="project" value="TreeGrafter"/>
</dbReference>
<feature type="chain" id="PRO_5010428651" evidence="4">
    <location>
        <begin position="19"/>
        <end position="648"/>
    </location>
</feature>
<dbReference type="EMBL" id="BBZA01000051">
    <property type="protein sequence ID" value="GAP62373.1"/>
    <property type="molecule type" value="Genomic_DNA"/>
</dbReference>
<dbReference type="Pfam" id="PF00496">
    <property type="entry name" value="SBP_bac_5"/>
    <property type="match status" value="1"/>
</dbReference>
<dbReference type="Proteomes" id="UP000037784">
    <property type="component" value="Unassembled WGS sequence"/>
</dbReference>
<name>A0A0M8K5U6_9CHLR</name>
<dbReference type="PANTHER" id="PTHR30290">
    <property type="entry name" value="PERIPLASMIC BINDING COMPONENT OF ABC TRANSPORTER"/>
    <property type="match status" value="1"/>
</dbReference>
<accession>A0A0M8K5U6</accession>
<dbReference type="PROSITE" id="PS51257">
    <property type="entry name" value="PROKAR_LIPOPROTEIN"/>
    <property type="match status" value="1"/>
</dbReference>
<reference evidence="7 9" key="2">
    <citation type="submission" date="2015-07" db="EMBL/GenBank/DDBJ databases">
        <title>Whole genome sequence of Ardenticatena maritima DSM 23922.</title>
        <authorList>
            <person name="Hemp J."/>
            <person name="Ward L.M."/>
            <person name="Pace L.A."/>
            <person name="Fischer W.W."/>
        </authorList>
    </citation>
    <scope>NUCLEOTIDE SEQUENCE [LARGE SCALE GENOMIC DNA]</scope>
    <source>
        <strain evidence="7 9">110S</strain>
    </source>
</reference>
<dbReference type="AlphaFoldDB" id="A0A0M8K5U6"/>
<dbReference type="GO" id="GO:0015833">
    <property type="term" value="P:peptide transport"/>
    <property type="evidence" value="ECO:0007669"/>
    <property type="project" value="TreeGrafter"/>
</dbReference>
<sequence length="648" mass="71854">MRKVLALFVAVFVLLALAACGGGGGGETVVQTVVVTEVVEGQTVEKVVVVTATPEPVETGPKELVVCMAQEPDTLLYDVVGGTSALVKTAVLHALTDPVYTGLSYDYQPVLLEKRPSLEDGDAEFIDVEVTDGMMVYDPNQGKVVTYTGEPTTMQAMRVTFKWKEGIMWEDGTPLTAHDSVMAYELGKRPDSGVPSRFTYDVTASYEATDDYTTVWTGVPGWVDSTYWLNAWGPVPRHELEGLTPDEIRNDEKFARSPLSFGGFSLRAEGAEWVAGDHITLVKNPNYWRASEGLPKVDRLIYKFIPDTNQLLAQLLAGQCDVGTQDGMGVDQAPFLINAEQEGLLKPYFVTGTVWEHIDFQLDPGDDRPALGRCAPVRLAMVLATDRQTMVDEVLFGRSKVLNVWLPEEHPMYAADAVHTYPFDPERAAQILEEAGWVDNDGDGIREANGVSCEWVNWRTQEAETYQVPDGTPLKFVLNTTSGNKMREQVTQIFQQNMKDIGIDIELEYLPAGVYFGDPPDGPLFSRKYDLAEFAWLTGVEPPGDLYTCDNVPDESNGWAGSNNTAYCNPEYDLAVRAAQSTLIREEQAANWAKAQEIFTREDQLPIIPLFQRLKVAATRPEVVGFNMDPTENSELYNVEEWDLVPQQ</sequence>
<dbReference type="PANTHER" id="PTHR30290:SF9">
    <property type="entry name" value="OLIGOPEPTIDE-BINDING PROTEIN APPA"/>
    <property type="match status" value="1"/>
</dbReference>
<dbReference type="OrthoDB" id="9772924at2"/>
<comment type="caution">
    <text evidence="6">The sequence shown here is derived from an EMBL/GenBank/DDBJ whole genome shotgun (WGS) entry which is preliminary data.</text>
</comment>
<feature type="domain" description="Solute-binding protein family 5" evidence="5">
    <location>
        <begin position="158"/>
        <end position="545"/>
    </location>
</feature>
<evidence type="ECO:0000256" key="3">
    <source>
        <dbReference type="ARBA" id="ARBA00022729"/>
    </source>
</evidence>
<evidence type="ECO:0000256" key="2">
    <source>
        <dbReference type="ARBA" id="ARBA00022448"/>
    </source>
</evidence>
<dbReference type="RefSeq" id="WP_054492305.1">
    <property type="nucleotide sequence ID" value="NZ_BBZA01000051.1"/>
</dbReference>
<dbReference type="PATRIC" id="fig|872965.6.peg.2773"/>
<dbReference type="CDD" id="cd08513">
    <property type="entry name" value="PBP2_thermophilic_Hb8_like"/>
    <property type="match status" value="1"/>
</dbReference>
<evidence type="ECO:0000256" key="4">
    <source>
        <dbReference type="SAM" id="SignalP"/>
    </source>
</evidence>
<comment type="similarity">
    <text evidence="1">Belongs to the bacterial solute-binding protein 5 family.</text>
</comment>
<evidence type="ECO:0000313" key="6">
    <source>
        <dbReference type="EMBL" id="GAP62373.1"/>
    </source>
</evidence>
<reference evidence="8" key="3">
    <citation type="submission" date="2015-08" db="EMBL/GenBank/DDBJ databases">
        <title>Draft Genome Sequence of a Heterotrophic Facultative Anaerobic Bacterium Ardenticatena maritima Strain 110S.</title>
        <authorList>
            <person name="Kawaichi S."/>
            <person name="Yoshida T."/>
            <person name="Sako Y."/>
            <person name="Nakamura R."/>
        </authorList>
    </citation>
    <scope>NUCLEOTIDE SEQUENCE [LARGE SCALE GENOMIC DNA]</scope>
    <source>
        <strain evidence="8">110S</strain>
    </source>
</reference>
<proteinExistence type="inferred from homology"/>
<dbReference type="STRING" id="872965.SE16_11540"/>
<dbReference type="Gene3D" id="3.40.190.10">
    <property type="entry name" value="Periplasmic binding protein-like II"/>
    <property type="match status" value="1"/>
</dbReference>
<evidence type="ECO:0000256" key="1">
    <source>
        <dbReference type="ARBA" id="ARBA00005695"/>
    </source>
</evidence>
<evidence type="ECO:0000259" key="5">
    <source>
        <dbReference type="Pfam" id="PF00496"/>
    </source>
</evidence>
<keyword evidence="2" id="KW-0813">Transport</keyword>
<evidence type="ECO:0000313" key="8">
    <source>
        <dbReference type="Proteomes" id="UP000037784"/>
    </source>
</evidence>